<dbReference type="PANTHER" id="PTHR43685:SF5">
    <property type="entry name" value="GLYCOSYLTRANSFERASE EPSE-RELATED"/>
    <property type="match status" value="1"/>
</dbReference>
<feature type="domain" description="Glycosyltransferase 2-like" evidence="4">
    <location>
        <begin position="1"/>
        <end position="112"/>
    </location>
</feature>
<dbReference type="InterPro" id="IPR029044">
    <property type="entry name" value="Nucleotide-diphossugar_trans"/>
</dbReference>
<evidence type="ECO:0000256" key="2">
    <source>
        <dbReference type="ARBA" id="ARBA00022676"/>
    </source>
</evidence>
<sequence length="215" mass="25184">MPIYNGIEYITESVQSILDQSFDEWELIIAVNGHPEDSFAFQIAKDYENVDKRIRVFDFYNVQGKANTLNAMLIYCKYDYIAILDVDDIWLPDKLYYQANLLKENPGKYDVVGTKCVYFENLEGVIPDIPDGDISDFNFKLVNPVINSSAVLRKELGHWKEEFAGVEDYELWVRLRLQYKKFYNFEDVLVKHRIHAESAFNTKDHSAKILQIRSM</sequence>
<evidence type="ECO:0000313" key="5">
    <source>
        <dbReference type="EMBL" id="QHU03820.1"/>
    </source>
</evidence>
<evidence type="ECO:0000256" key="1">
    <source>
        <dbReference type="ARBA" id="ARBA00006739"/>
    </source>
</evidence>
<keyword evidence="3" id="KW-0808">Transferase</keyword>
<dbReference type="PANTHER" id="PTHR43685">
    <property type="entry name" value="GLYCOSYLTRANSFERASE"/>
    <property type="match status" value="1"/>
</dbReference>
<evidence type="ECO:0000259" key="4">
    <source>
        <dbReference type="Pfam" id="PF00535"/>
    </source>
</evidence>
<accession>A0A6C0JG29</accession>
<keyword evidence="2" id="KW-0328">Glycosyltransferase</keyword>
<dbReference type="Pfam" id="PF00535">
    <property type="entry name" value="Glycos_transf_2"/>
    <property type="match status" value="1"/>
</dbReference>
<dbReference type="CDD" id="cd00761">
    <property type="entry name" value="Glyco_tranf_GTA_type"/>
    <property type="match status" value="1"/>
</dbReference>
<dbReference type="AlphaFoldDB" id="A0A6C0JG29"/>
<dbReference type="SUPFAM" id="SSF53448">
    <property type="entry name" value="Nucleotide-diphospho-sugar transferases"/>
    <property type="match status" value="1"/>
</dbReference>
<dbReference type="EMBL" id="MN740389">
    <property type="protein sequence ID" value="QHU03820.1"/>
    <property type="molecule type" value="Genomic_DNA"/>
</dbReference>
<reference evidence="5" key="1">
    <citation type="journal article" date="2020" name="Nature">
        <title>Giant virus diversity and host interactions through global metagenomics.</title>
        <authorList>
            <person name="Schulz F."/>
            <person name="Roux S."/>
            <person name="Paez-Espino D."/>
            <person name="Jungbluth S."/>
            <person name="Walsh D.A."/>
            <person name="Denef V.J."/>
            <person name="McMahon K.D."/>
            <person name="Konstantinidis K.T."/>
            <person name="Eloe-Fadrosh E.A."/>
            <person name="Kyrpides N.C."/>
            <person name="Woyke T."/>
        </authorList>
    </citation>
    <scope>NUCLEOTIDE SEQUENCE</scope>
    <source>
        <strain evidence="5">GVMAG-M-3300027708-20</strain>
    </source>
</reference>
<comment type="similarity">
    <text evidence="1">Belongs to the glycosyltransferase 2 family.</text>
</comment>
<protein>
    <recommendedName>
        <fullName evidence="4">Glycosyltransferase 2-like domain-containing protein</fullName>
    </recommendedName>
</protein>
<proteinExistence type="inferred from homology"/>
<name>A0A6C0JG29_9ZZZZ</name>
<dbReference type="InterPro" id="IPR001173">
    <property type="entry name" value="Glyco_trans_2-like"/>
</dbReference>
<evidence type="ECO:0000256" key="3">
    <source>
        <dbReference type="ARBA" id="ARBA00022679"/>
    </source>
</evidence>
<dbReference type="GO" id="GO:0016757">
    <property type="term" value="F:glycosyltransferase activity"/>
    <property type="evidence" value="ECO:0007669"/>
    <property type="project" value="UniProtKB-KW"/>
</dbReference>
<dbReference type="InterPro" id="IPR050834">
    <property type="entry name" value="Glycosyltransf_2"/>
</dbReference>
<dbReference type="Gene3D" id="3.90.550.10">
    <property type="entry name" value="Spore Coat Polysaccharide Biosynthesis Protein SpsA, Chain A"/>
    <property type="match status" value="1"/>
</dbReference>
<organism evidence="5">
    <name type="scientific">viral metagenome</name>
    <dbReference type="NCBI Taxonomy" id="1070528"/>
    <lineage>
        <taxon>unclassified sequences</taxon>
        <taxon>metagenomes</taxon>
        <taxon>organismal metagenomes</taxon>
    </lineage>
</organism>